<dbReference type="InterPro" id="IPR008927">
    <property type="entry name" value="6-PGluconate_DH-like_C_sf"/>
</dbReference>
<dbReference type="Pfam" id="PF01553">
    <property type="entry name" value="Acyltransferase"/>
    <property type="match status" value="1"/>
</dbReference>
<comment type="subcellular location">
    <subcellularLocation>
        <location evidence="13">Cytoplasm</location>
    </subcellularLocation>
</comment>
<evidence type="ECO:0000256" key="3">
    <source>
        <dbReference type="ARBA" id="ARBA00022857"/>
    </source>
</evidence>
<feature type="binding site" evidence="13">
    <location>
        <position position="397"/>
    </location>
    <ligand>
        <name>sn-glycerol 3-phosphate</name>
        <dbReference type="ChEBI" id="CHEBI:57597"/>
    </ligand>
</feature>
<dbReference type="SUPFAM" id="SSF51735">
    <property type="entry name" value="NAD(P)-binding Rossmann-fold domains"/>
    <property type="match status" value="1"/>
</dbReference>
<dbReference type="AlphaFoldDB" id="A0A5J6L476"/>
<evidence type="ECO:0000256" key="7">
    <source>
        <dbReference type="ARBA" id="ARBA00023209"/>
    </source>
</evidence>
<feature type="binding site" evidence="13">
    <location>
        <position position="367"/>
    </location>
    <ligand>
        <name>sn-glycerol 3-phosphate</name>
        <dbReference type="ChEBI" id="CHEBI:57597"/>
    </ligand>
</feature>
<evidence type="ECO:0000256" key="4">
    <source>
        <dbReference type="ARBA" id="ARBA00023002"/>
    </source>
</evidence>
<proteinExistence type="inferred from homology"/>
<comment type="caution">
    <text evidence="13">Lacks conserved residue(s) required for the propagation of feature annotation.</text>
</comment>
<feature type="region of interest" description="Disordered" evidence="15">
    <location>
        <begin position="575"/>
        <end position="606"/>
    </location>
</feature>
<feature type="binding site" evidence="13">
    <location>
        <position position="505"/>
    </location>
    <ligand>
        <name>sn-glycerol 3-phosphate</name>
        <dbReference type="ChEBI" id="CHEBI:57597"/>
    </ligand>
</feature>
<dbReference type="SUPFAM" id="SSF69593">
    <property type="entry name" value="Glycerol-3-phosphate (1)-acyltransferase"/>
    <property type="match status" value="1"/>
</dbReference>
<comment type="catalytic activity">
    <reaction evidence="9">
        <text>sn-glycerol 3-phosphate + NADP(+) = dihydroxyacetone phosphate + NADPH + H(+)</text>
        <dbReference type="Rhea" id="RHEA:11096"/>
        <dbReference type="ChEBI" id="CHEBI:15378"/>
        <dbReference type="ChEBI" id="CHEBI:57597"/>
        <dbReference type="ChEBI" id="CHEBI:57642"/>
        <dbReference type="ChEBI" id="CHEBI:57783"/>
        <dbReference type="ChEBI" id="CHEBI:58349"/>
        <dbReference type="EC" id="1.1.1.94"/>
    </reaction>
    <physiologicalReaction direction="right-to-left" evidence="9">
        <dbReference type="Rhea" id="RHEA:11098"/>
    </physiologicalReaction>
</comment>
<keyword evidence="13" id="KW-0547">Nucleotide-binding</keyword>
<dbReference type="InterPro" id="IPR013328">
    <property type="entry name" value="6PGD_dom2"/>
</dbReference>
<name>A0A5J6L476_9MICO</name>
<evidence type="ECO:0000256" key="11">
    <source>
        <dbReference type="ARBA" id="ARBA00069372"/>
    </source>
</evidence>
<dbReference type="GO" id="GO:0005975">
    <property type="term" value="P:carbohydrate metabolic process"/>
    <property type="evidence" value="ECO:0007669"/>
    <property type="project" value="InterPro"/>
</dbReference>
<feature type="domain" description="Phospholipid/glycerol acyltransferase" evidence="16">
    <location>
        <begin position="50"/>
        <end position="170"/>
    </location>
</feature>
<feature type="binding site" evidence="13">
    <location>
        <position position="367"/>
    </location>
    <ligand>
        <name>NADPH</name>
        <dbReference type="ChEBI" id="CHEBI:57783"/>
    </ligand>
</feature>
<dbReference type="Gene3D" id="3.40.50.720">
    <property type="entry name" value="NAD(P)-binding Rossmann-like Domain"/>
    <property type="match status" value="1"/>
</dbReference>
<evidence type="ECO:0000313" key="17">
    <source>
        <dbReference type="EMBL" id="QEW03419.1"/>
    </source>
</evidence>
<evidence type="ECO:0000256" key="6">
    <source>
        <dbReference type="ARBA" id="ARBA00023098"/>
    </source>
</evidence>
<keyword evidence="8 13" id="KW-1208">Phospholipid metabolism</keyword>
<dbReference type="GO" id="GO:0008654">
    <property type="term" value="P:phospholipid biosynthetic process"/>
    <property type="evidence" value="ECO:0007669"/>
    <property type="project" value="UniProtKB-KW"/>
</dbReference>
<dbReference type="InterPro" id="IPR006109">
    <property type="entry name" value="G3P_DH_NAD-dep_C"/>
</dbReference>
<dbReference type="GO" id="GO:0016746">
    <property type="term" value="F:acyltransferase activity"/>
    <property type="evidence" value="ECO:0007669"/>
    <property type="project" value="InterPro"/>
</dbReference>
<dbReference type="NCBIfam" id="NF000942">
    <property type="entry name" value="PRK00094.1-4"/>
    <property type="match status" value="1"/>
</dbReference>
<accession>A0A5J6L476</accession>
<feature type="binding site" evidence="13">
    <location>
        <position position="271"/>
    </location>
    <ligand>
        <name>NADPH</name>
        <dbReference type="ChEBI" id="CHEBI:57783"/>
    </ligand>
</feature>
<dbReference type="Gene3D" id="1.10.1040.10">
    <property type="entry name" value="N-(1-d-carboxylethyl)-l-norvaline Dehydrogenase, domain 2"/>
    <property type="match status" value="1"/>
</dbReference>
<dbReference type="NCBIfam" id="NF000940">
    <property type="entry name" value="PRK00094.1-2"/>
    <property type="match status" value="1"/>
</dbReference>
<comment type="pathway">
    <text evidence="13">Membrane lipid metabolism; glycerophospholipid metabolism.</text>
</comment>
<gene>
    <name evidence="13" type="primary">gpsA</name>
    <name evidence="17" type="ORF">F6J85_10100</name>
</gene>
<feature type="binding site" evidence="13">
    <location>
        <position position="401"/>
    </location>
    <ligand>
        <name>NADPH</name>
        <dbReference type="ChEBI" id="CHEBI:57783"/>
    </ligand>
</feature>
<feature type="binding site" evidence="13">
    <location>
        <position position="293"/>
    </location>
    <ligand>
        <name>NADPH</name>
        <dbReference type="ChEBI" id="CHEBI:57783"/>
    </ligand>
</feature>
<keyword evidence="5 13" id="KW-0520">NAD</keyword>
<keyword evidence="2 13" id="KW-0444">Lipid biosynthesis</keyword>
<dbReference type="PANTHER" id="PTHR11728:SF1">
    <property type="entry name" value="GLYCEROL-3-PHOSPHATE DEHYDROGENASE [NAD(+)] 2, CHLOROPLASTIC"/>
    <property type="match status" value="1"/>
</dbReference>
<evidence type="ECO:0000256" key="10">
    <source>
        <dbReference type="ARBA" id="ARBA00066687"/>
    </source>
</evidence>
<keyword evidence="6 13" id="KW-0443">Lipid metabolism</keyword>
<feature type="binding site" evidence="13">
    <location>
        <position position="517"/>
    </location>
    <ligand>
        <name>sn-glycerol 3-phosphate</name>
        <dbReference type="ChEBI" id="CHEBI:57597"/>
    </ligand>
</feature>
<evidence type="ECO:0000256" key="14">
    <source>
        <dbReference type="RuleBase" id="RU000437"/>
    </source>
</evidence>
<dbReference type="UniPathway" id="UPA00940"/>
<evidence type="ECO:0000256" key="13">
    <source>
        <dbReference type="HAMAP-Rule" id="MF_00394"/>
    </source>
</evidence>
<dbReference type="EC" id="1.1.1.94" evidence="10 13"/>
<dbReference type="Proteomes" id="UP000325516">
    <property type="component" value="Chromosome"/>
</dbReference>
<keyword evidence="3 13" id="KW-0521">NADP</keyword>
<dbReference type="GO" id="GO:0006650">
    <property type="term" value="P:glycerophospholipid metabolic process"/>
    <property type="evidence" value="ECO:0007669"/>
    <property type="project" value="UniProtKB-UniRule"/>
</dbReference>
<dbReference type="KEGG" id="mlz:F6J85_10100"/>
<evidence type="ECO:0000256" key="9">
    <source>
        <dbReference type="ARBA" id="ARBA00052716"/>
    </source>
</evidence>
<protein>
    <recommendedName>
        <fullName evidence="11 13">Glycerol-3-phosphate dehydrogenase [NAD(P)+]</fullName>
        <ecNumber evidence="10 13">1.1.1.94</ecNumber>
    </recommendedName>
    <alternativeName>
        <fullName evidence="13">NAD(P)(+)-dependent glycerol-3-phosphate dehydrogenase</fullName>
    </alternativeName>
    <alternativeName>
        <fullName evidence="12 13">NAD(P)H-dependent dihydroxyacetone-phosphate reductase</fullName>
    </alternativeName>
</protein>
<dbReference type="FunFam" id="1.10.1040.10:FF:000001">
    <property type="entry name" value="Glycerol-3-phosphate dehydrogenase [NAD(P)+]"/>
    <property type="match status" value="1"/>
</dbReference>
<keyword evidence="4 13" id="KW-0560">Oxidoreductase</keyword>
<dbReference type="InterPro" id="IPR036291">
    <property type="entry name" value="NAD(P)-bd_dom_sf"/>
</dbReference>
<dbReference type="GO" id="GO:0005829">
    <property type="term" value="C:cytosol"/>
    <property type="evidence" value="ECO:0007669"/>
    <property type="project" value="TreeGrafter"/>
</dbReference>
<feature type="binding site" evidence="13">
    <location>
        <position position="516"/>
    </location>
    <ligand>
        <name>NADPH</name>
        <dbReference type="ChEBI" id="CHEBI:57783"/>
    </ligand>
</feature>
<organism evidence="17 18">
    <name type="scientific">Microbacterium lushaniae</name>
    <dbReference type="NCBI Taxonomy" id="2614639"/>
    <lineage>
        <taxon>Bacteria</taxon>
        <taxon>Bacillati</taxon>
        <taxon>Actinomycetota</taxon>
        <taxon>Actinomycetes</taxon>
        <taxon>Micrococcales</taxon>
        <taxon>Microbacteriaceae</taxon>
        <taxon>Microbacterium</taxon>
    </lineage>
</organism>
<evidence type="ECO:0000313" key="18">
    <source>
        <dbReference type="Proteomes" id="UP000325516"/>
    </source>
</evidence>
<feature type="binding site" evidence="13">
    <location>
        <position position="516"/>
    </location>
    <ligand>
        <name>sn-glycerol 3-phosphate</name>
        <dbReference type="ChEBI" id="CHEBI:57597"/>
    </ligand>
</feature>
<dbReference type="InterPro" id="IPR006168">
    <property type="entry name" value="G3P_DH_NAD-dep"/>
</dbReference>
<feature type="binding site" evidence="13">
    <location>
        <position position="515"/>
    </location>
    <ligand>
        <name>sn-glycerol 3-phosphate</name>
        <dbReference type="ChEBI" id="CHEBI:57597"/>
    </ligand>
</feature>
<comment type="similarity">
    <text evidence="1 13 14">Belongs to the NAD-dependent glycerol-3-phosphate dehydrogenase family.</text>
</comment>
<dbReference type="PRINTS" id="PR00077">
    <property type="entry name" value="GPDHDRGNASE"/>
</dbReference>
<keyword evidence="7 13" id="KW-0594">Phospholipid biosynthesis</keyword>
<feature type="binding site" evidence="13">
    <location>
        <position position="452"/>
    </location>
    <ligand>
        <name>sn-glycerol 3-phosphate</name>
        <dbReference type="ChEBI" id="CHEBI:57597"/>
    </ligand>
</feature>
<dbReference type="HAMAP" id="MF_00394">
    <property type="entry name" value="NAD_Glyc3P_dehydrog"/>
    <property type="match status" value="1"/>
</dbReference>
<dbReference type="GO" id="GO:0046168">
    <property type="term" value="P:glycerol-3-phosphate catabolic process"/>
    <property type="evidence" value="ECO:0007669"/>
    <property type="project" value="InterPro"/>
</dbReference>
<dbReference type="CDD" id="cd07989">
    <property type="entry name" value="LPLAT_AGPAT-like"/>
    <property type="match status" value="1"/>
</dbReference>
<keyword evidence="13" id="KW-0963">Cytoplasm</keyword>
<dbReference type="SMART" id="SM00563">
    <property type="entry name" value="PlsC"/>
    <property type="match status" value="1"/>
</dbReference>
<feature type="binding site" evidence="13">
    <location>
        <position position="309"/>
    </location>
    <ligand>
        <name>NADPH</name>
        <dbReference type="ChEBI" id="CHEBI:57783"/>
    </ligand>
</feature>
<reference evidence="18" key="1">
    <citation type="submission" date="2019-09" db="EMBL/GenBank/DDBJ databases">
        <title>Mumia zhuanghuii sp. nov. isolated from the intestinal contents of plateau pika (Ochotona curzoniae) in the Qinghai-Tibet plateau of China.</title>
        <authorList>
            <person name="Tian Z."/>
        </authorList>
    </citation>
    <scope>NUCLEOTIDE SEQUENCE [LARGE SCALE GENOMIC DNA]</scope>
    <source>
        <strain evidence="18">L-031</strain>
    </source>
</reference>
<dbReference type="GO" id="GO:0046167">
    <property type="term" value="P:glycerol-3-phosphate biosynthetic process"/>
    <property type="evidence" value="ECO:0007669"/>
    <property type="project" value="UniProtKB-UniRule"/>
</dbReference>
<dbReference type="GO" id="GO:0051287">
    <property type="term" value="F:NAD binding"/>
    <property type="evidence" value="ECO:0007669"/>
    <property type="project" value="InterPro"/>
</dbReference>
<feature type="active site" description="Proton acceptor" evidence="13">
    <location>
        <position position="452"/>
    </location>
</feature>
<comment type="function">
    <text evidence="13">Catalyzes the reduction of the glycolytic intermediate dihydroxyacetone phosphate (DHAP) to sn-glycerol 3-phosphate (G3P), the key precursor for phospholipid synthesis.</text>
</comment>
<feature type="binding site" evidence="13">
    <location>
        <position position="292"/>
    </location>
    <ligand>
        <name>NADPH</name>
        <dbReference type="ChEBI" id="CHEBI:57783"/>
    </ligand>
</feature>
<dbReference type="GO" id="GO:0141153">
    <property type="term" value="F:glycerol-3-phosphate dehydrogenase (NADP+) activity"/>
    <property type="evidence" value="ECO:0007669"/>
    <property type="project" value="RHEA"/>
</dbReference>
<feature type="binding site" evidence="13">
    <location>
        <position position="542"/>
    </location>
    <ligand>
        <name>NADPH</name>
        <dbReference type="ChEBI" id="CHEBI:57783"/>
    </ligand>
</feature>
<evidence type="ECO:0000259" key="16">
    <source>
        <dbReference type="SMART" id="SM00563"/>
    </source>
</evidence>
<dbReference type="InterPro" id="IPR002123">
    <property type="entry name" value="Plipid/glycerol_acylTrfase"/>
</dbReference>
<evidence type="ECO:0000256" key="5">
    <source>
        <dbReference type="ARBA" id="ARBA00023027"/>
    </source>
</evidence>
<evidence type="ECO:0000256" key="1">
    <source>
        <dbReference type="ARBA" id="ARBA00011009"/>
    </source>
</evidence>
<feature type="binding site" evidence="13">
    <location>
        <position position="272"/>
    </location>
    <ligand>
        <name>NADPH</name>
        <dbReference type="ChEBI" id="CHEBI:57783"/>
    </ligand>
</feature>
<dbReference type="GO" id="GO:0141152">
    <property type="term" value="F:glycerol-3-phosphate dehydrogenase (NAD+) activity"/>
    <property type="evidence" value="ECO:0007669"/>
    <property type="project" value="RHEA"/>
</dbReference>
<dbReference type="InterPro" id="IPR011128">
    <property type="entry name" value="G3P_DH_NAD-dep_N"/>
</dbReference>
<comment type="catalytic activity">
    <reaction evidence="13">
        <text>sn-glycerol 3-phosphate + NAD(+) = dihydroxyacetone phosphate + NADH + H(+)</text>
        <dbReference type="Rhea" id="RHEA:11092"/>
        <dbReference type="ChEBI" id="CHEBI:15378"/>
        <dbReference type="ChEBI" id="CHEBI:57540"/>
        <dbReference type="ChEBI" id="CHEBI:57597"/>
        <dbReference type="ChEBI" id="CHEBI:57642"/>
        <dbReference type="ChEBI" id="CHEBI:57945"/>
        <dbReference type="EC" id="1.1.1.94"/>
    </reaction>
</comment>
<evidence type="ECO:0000256" key="8">
    <source>
        <dbReference type="ARBA" id="ARBA00023264"/>
    </source>
</evidence>
<dbReference type="SUPFAM" id="SSF48179">
    <property type="entry name" value="6-phosphogluconate dehydrogenase C-terminal domain-like"/>
    <property type="match status" value="1"/>
</dbReference>
<dbReference type="PROSITE" id="PS00957">
    <property type="entry name" value="NAD_G3PDH"/>
    <property type="match status" value="1"/>
</dbReference>
<dbReference type="FunFam" id="3.40.50.720:FF:000019">
    <property type="entry name" value="Glycerol-3-phosphate dehydrogenase [NAD(P)+]"/>
    <property type="match status" value="1"/>
</dbReference>
<dbReference type="PANTHER" id="PTHR11728">
    <property type="entry name" value="GLYCEROL-3-PHOSPHATE DEHYDROGENASE"/>
    <property type="match status" value="1"/>
</dbReference>
<evidence type="ECO:0000256" key="12">
    <source>
        <dbReference type="ARBA" id="ARBA00080511"/>
    </source>
</evidence>
<evidence type="ECO:0000256" key="15">
    <source>
        <dbReference type="SAM" id="MobiDB-lite"/>
    </source>
</evidence>
<feature type="compositionally biased region" description="Basic and acidic residues" evidence="15">
    <location>
        <begin position="575"/>
        <end position="593"/>
    </location>
</feature>
<evidence type="ECO:0000256" key="2">
    <source>
        <dbReference type="ARBA" id="ARBA00022516"/>
    </source>
</evidence>
<dbReference type="Pfam" id="PF07479">
    <property type="entry name" value="NAD_Gly3P_dh_C"/>
    <property type="match status" value="1"/>
</dbReference>
<dbReference type="EMBL" id="CP044232">
    <property type="protein sequence ID" value="QEW03419.1"/>
    <property type="molecule type" value="Genomic_DNA"/>
</dbReference>
<dbReference type="Pfam" id="PF01210">
    <property type="entry name" value="NAD_Gly3P_dh_N"/>
    <property type="match status" value="1"/>
</dbReference>
<sequence length="628" mass="67411">MTVARHRRVSREKSRPSVFWLLGAVVEPAVSVLAKIEISGREHLPAEGPFILAANHISEFDPCVVAVAVWRLGRAPSFFTKESLFRIPVLGAALRATGMVPVARASSGVSARETIRNAEKLVAHGRGVVVYPEGSLTRDPDLWPMRGKTGAVRLALAGNLPIIPVAHWGVQEIMPRYGKLRLWPPRRPVRVVFGPPVDLSAYREGSTQPAVLLQATSVVMDRITDLLSQLRGIPAPPSAGIPRCTGRRRRVVLSRRQEVPLPRVAVLGAGSWGTTFGKVLADGGAHVTMWSRRPEQAEEIRQAHRNTQYLPGINLPRQMTATSHLADALEGADQIYLSVPSQALRENLAAVRPLVAASDAPIVSLMKGVEKATGMRMSQVIEEGLQCDPARIAVASGPNLALEIAREQPTAAVISSTSQATAEAVALRARNRYFRTFVNTDVIGTEFGGVLKNLIAVAIGIVDGVGYGENTKASIITRGLVEMTDFAVAQGAHPETLQGLAGLGDLIATCQSPLSRNNTAGRLLGQGVTLPDVIKQMQQTAEGLASVAPVLQLAREVGVEMPIVEQVKMVLDGTMDPRDIAPHLTTDDDKPTGERTQNGQAGGRGALWRSIQRALDQFRDGGRRPSGD</sequence>
<keyword evidence="18" id="KW-1185">Reference proteome</keyword>